<reference evidence="1" key="1">
    <citation type="submission" date="2020-08" db="EMBL/GenBank/DDBJ databases">
        <title>Multicomponent nature underlies the extraordinary mechanical properties of spider dragline silk.</title>
        <authorList>
            <person name="Kono N."/>
            <person name="Nakamura H."/>
            <person name="Mori M."/>
            <person name="Yoshida Y."/>
            <person name="Ohtoshi R."/>
            <person name="Malay A.D."/>
            <person name="Moran D.A.P."/>
            <person name="Tomita M."/>
            <person name="Numata K."/>
            <person name="Arakawa K."/>
        </authorList>
    </citation>
    <scope>NUCLEOTIDE SEQUENCE</scope>
</reference>
<dbReference type="Proteomes" id="UP000887159">
    <property type="component" value="Unassembled WGS sequence"/>
</dbReference>
<evidence type="ECO:0000313" key="2">
    <source>
        <dbReference type="Proteomes" id="UP000887159"/>
    </source>
</evidence>
<accession>A0A8X6VKT8</accession>
<name>A0A8X6VKT8_TRICX</name>
<comment type="caution">
    <text evidence="1">The sequence shown here is derived from an EMBL/GenBank/DDBJ whole genome shotgun (WGS) entry which is preliminary data.</text>
</comment>
<protein>
    <submittedName>
        <fullName evidence="1">Uncharacterized protein</fullName>
    </submittedName>
</protein>
<dbReference type="EMBL" id="BMAU01021303">
    <property type="protein sequence ID" value="GFY11004.1"/>
    <property type="molecule type" value="Genomic_DNA"/>
</dbReference>
<proteinExistence type="predicted"/>
<organism evidence="1 2">
    <name type="scientific">Trichonephila clavipes</name>
    <name type="common">Golden silk orbweaver</name>
    <name type="synonym">Nephila clavipes</name>
    <dbReference type="NCBI Taxonomy" id="2585209"/>
    <lineage>
        <taxon>Eukaryota</taxon>
        <taxon>Metazoa</taxon>
        <taxon>Ecdysozoa</taxon>
        <taxon>Arthropoda</taxon>
        <taxon>Chelicerata</taxon>
        <taxon>Arachnida</taxon>
        <taxon>Araneae</taxon>
        <taxon>Araneomorphae</taxon>
        <taxon>Entelegynae</taxon>
        <taxon>Araneoidea</taxon>
        <taxon>Nephilidae</taxon>
        <taxon>Trichonephila</taxon>
    </lineage>
</organism>
<gene>
    <name evidence="1" type="ORF">TNCV_2201121</name>
</gene>
<keyword evidence="2" id="KW-1185">Reference proteome</keyword>
<dbReference type="AlphaFoldDB" id="A0A8X6VKT8"/>
<sequence length="149" mass="16931">MAQHRPRKPASVEYTTDEEDTNVYDMGEEIESPKMAVLLFHVLADLEYPCIVRIFFIGGSKIISDFDRKYLAIPDSQIDKVVKTVEEETVEIDLSEKKLEGKEKRELLELFDSCQGLFSGKLGLTHVLYQEIDTGDKTPVVSWPFGMIG</sequence>
<evidence type="ECO:0000313" key="1">
    <source>
        <dbReference type="EMBL" id="GFY11004.1"/>
    </source>
</evidence>